<dbReference type="InterPro" id="IPR000424">
    <property type="entry name" value="Primosome_PriB/ssb"/>
</dbReference>
<sequence length="172" mass="18058">MINQVTLVGRLTRDPELNQTTEGTPVSHITLAVNRNFRNHNGEFDTDFVQCTLWRNAAENTYKYCRKGAVVGITGRLQTRHYDGRDGKRVYVTEVVAETIRFLSTKPQGAVAGESRAGSTASVSGATNGHRANPPGQSSVAASGTSGAAGQSQAAAPGPAPTAESVAASLPF</sequence>
<feature type="region of interest" description="Disordered" evidence="4">
    <location>
        <begin position="106"/>
        <end position="172"/>
    </location>
</feature>
<dbReference type="CDD" id="cd04496">
    <property type="entry name" value="SSB_OBF"/>
    <property type="match status" value="1"/>
</dbReference>
<dbReference type="HAMAP" id="MF_00984">
    <property type="entry name" value="SSB"/>
    <property type="match status" value="1"/>
</dbReference>
<dbReference type="AlphaFoldDB" id="A0A942TB42"/>
<dbReference type="GO" id="GO:0009295">
    <property type="term" value="C:nucleoid"/>
    <property type="evidence" value="ECO:0007669"/>
    <property type="project" value="TreeGrafter"/>
</dbReference>
<protein>
    <recommendedName>
        <fullName evidence="2 3">Single-stranded DNA-binding protein</fullName>
        <shortName evidence="2">SSB</shortName>
    </recommendedName>
</protein>
<dbReference type="PROSITE" id="PS50935">
    <property type="entry name" value="SSB"/>
    <property type="match status" value="1"/>
</dbReference>
<dbReference type="Gene3D" id="2.40.50.140">
    <property type="entry name" value="Nucleic acid-binding proteins"/>
    <property type="match status" value="1"/>
</dbReference>
<dbReference type="GO" id="GO:0006260">
    <property type="term" value="P:DNA replication"/>
    <property type="evidence" value="ECO:0007669"/>
    <property type="project" value="InterPro"/>
</dbReference>
<comment type="caution">
    <text evidence="5">The sequence shown here is derived from an EMBL/GenBank/DDBJ whole genome shotgun (WGS) entry which is preliminary data.</text>
</comment>
<dbReference type="InterPro" id="IPR012340">
    <property type="entry name" value="NA-bd_OB-fold"/>
</dbReference>
<evidence type="ECO:0000256" key="2">
    <source>
        <dbReference type="HAMAP-Rule" id="MF_00984"/>
    </source>
</evidence>
<accession>A0A942TB42</accession>
<dbReference type="PANTHER" id="PTHR10302">
    <property type="entry name" value="SINGLE-STRANDED DNA-BINDING PROTEIN"/>
    <property type="match status" value="1"/>
</dbReference>
<dbReference type="GO" id="GO:0003697">
    <property type="term" value="F:single-stranded DNA binding"/>
    <property type="evidence" value="ECO:0007669"/>
    <property type="project" value="UniProtKB-UniRule"/>
</dbReference>
<dbReference type="SUPFAM" id="SSF50249">
    <property type="entry name" value="Nucleic acid-binding proteins"/>
    <property type="match status" value="1"/>
</dbReference>
<comment type="subunit">
    <text evidence="2">Homotetramer.</text>
</comment>
<keyword evidence="1 2" id="KW-0238">DNA-binding</keyword>
<comment type="caution">
    <text evidence="2">Lacks conserved residue(s) required for the propagation of feature annotation.</text>
</comment>
<dbReference type="PANTHER" id="PTHR10302:SF27">
    <property type="entry name" value="SINGLE-STRANDED DNA-BINDING PROTEIN"/>
    <property type="match status" value="1"/>
</dbReference>
<proteinExistence type="inferred from homology"/>
<name>A0A942TB42_9BACI</name>
<organism evidence="5">
    <name type="scientific">Neobacillus citreus</name>
    <dbReference type="NCBI Taxonomy" id="2833578"/>
    <lineage>
        <taxon>Bacteria</taxon>
        <taxon>Bacillati</taxon>
        <taxon>Bacillota</taxon>
        <taxon>Bacilli</taxon>
        <taxon>Bacillales</taxon>
        <taxon>Bacillaceae</taxon>
        <taxon>Neobacillus</taxon>
    </lineage>
</organism>
<gene>
    <name evidence="5" type="primary">ssb</name>
    <name evidence="5" type="ORF">KHB02_43410</name>
</gene>
<dbReference type="NCBIfam" id="TIGR00621">
    <property type="entry name" value="ssb"/>
    <property type="match status" value="1"/>
</dbReference>
<evidence type="ECO:0000256" key="3">
    <source>
        <dbReference type="PIRNR" id="PIRNR002070"/>
    </source>
</evidence>
<evidence type="ECO:0000313" key="5">
    <source>
        <dbReference type="EMBL" id="MBS4188231.1"/>
    </source>
</evidence>
<feature type="compositionally biased region" description="Low complexity" evidence="4">
    <location>
        <begin position="136"/>
        <end position="163"/>
    </location>
</feature>
<dbReference type="EMBL" id="JAGYPE010000010">
    <property type="protein sequence ID" value="MBS4188231.1"/>
    <property type="molecule type" value="Genomic_DNA"/>
</dbReference>
<feature type="compositionally biased region" description="Polar residues" evidence="4">
    <location>
        <begin position="117"/>
        <end position="127"/>
    </location>
</feature>
<evidence type="ECO:0000256" key="1">
    <source>
        <dbReference type="ARBA" id="ARBA00023125"/>
    </source>
</evidence>
<evidence type="ECO:0000256" key="4">
    <source>
        <dbReference type="SAM" id="MobiDB-lite"/>
    </source>
</evidence>
<dbReference type="InterPro" id="IPR011344">
    <property type="entry name" value="ssDNA-bd"/>
</dbReference>
<reference evidence="5" key="1">
    <citation type="submission" date="2021-05" db="EMBL/GenBank/DDBJ databases">
        <title>Novel Bacillus species.</title>
        <authorList>
            <person name="Liu G."/>
        </authorList>
    </citation>
    <scope>NUCLEOTIDE SEQUENCE</scope>
    <source>
        <strain evidence="5">FJAT-50051</strain>
    </source>
</reference>
<dbReference type="PIRSF" id="PIRSF002070">
    <property type="entry name" value="SSB"/>
    <property type="match status" value="1"/>
</dbReference>
<dbReference type="Pfam" id="PF00436">
    <property type="entry name" value="SSB"/>
    <property type="match status" value="1"/>
</dbReference>